<comment type="caution">
    <text evidence="3">The sequence shown here is derived from an EMBL/GenBank/DDBJ whole genome shotgun (WGS) entry which is preliminary data.</text>
</comment>
<evidence type="ECO:0000313" key="4">
    <source>
        <dbReference type="Proteomes" id="UP000253345"/>
    </source>
</evidence>
<dbReference type="EMBL" id="QPJL01000011">
    <property type="protein sequence ID" value="RCW82930.1"/>
    <property type="molecule type" value="Genomic_DNA"/>
</dbReference>
<dbReference type="Proteomes" id="UP000253345">
    <property type="component" value="Unassembled WGS sequence"/>
</dbReference>
<accession>A0A368YRT9</accession>
<evidence type="ECO:0000259" key="2">
    <source>
        <dbReference type="Pfam" id="PF20172"/>
    </source>
</evidence>
<keyword evidence="4" id="KW-1185">Reference proteome</keyword>
<evidence type="ECO:0000256" key="1">
    <source>
        <dbReference type="SAM" id="MobiDB-lite"/>
    </source>
</evidence>
<proteinExistence type="predicted"/>
<gene>
    <name evidence="3" type="ORF">DFP89_111138</name>
</gene>
<protein>
    <recommendedName>
        <fullName evidence="2">DUF6538 domain-containing protein</fullName>
    </recommendedName>
</protein>
<feature type="domain" description="DUF6538" evidence="2">
    <location>
        <begin position="13"/>
        <end position="71"/>
    </location>
</feature>
<dbReference type="AlphaFoldDB" id="A0A368YRT9"/>
<reference evidence="3 4" key="1">
    <citation type="submission" date="2018-07" db="EMBL/GenBank/DDBJ databases">
        <title>Genomic Encyclopedia of Type Strains, Phase III (KMG-III): the genomes of soil and plant-associated and newly described type strains.</title>
        <authorList>
            <person name="Whitman W."/>
        </authorList>
    </citation>
    <scope>NUCLEOTIDE SEQUENCE [LARGE SCALE GENOMIC DNA]</scope>
    <source>
        <strain evidence="3 4">CECT 8525</strain>
    </source>
</reference>
<organism evidence="3 4">
    <name type="scientific">Paracoccus lutimaris</name>
    <dbReference type="NCBI Taxonomy" id="1490030"/>
    <lineage>
        <taxon>Bacteria</taxon>
        <taxon>Pseudomonadati</taxon>
        <taxon>Pseudomonadota</taxon>
        <taxon>Alphaproteobacteria</taxon>
        <taxon>Rhodobacterales</taxon>
        <taxon>Paracoccaceae</taxon>
        <taxon>Paracoccus</taxon>
    </lineage>
</organism>
<sequence>MIRLEAVTGHTRLARRGPVYYHRAAVPQDIKDSYPKAEETFSLKTKDRAEALRLVRLAAVEVDRRSDEHRRKVGLERANILDDLTPDQIALTKAAYFRHLLDEDEDTRLGGFVELDDDGRVMGDLPEDPLPTFEEHGEVSEDWATFTRHQYARGKSDAFWRDEADEVLGWEGINLRLSPSSPSRPRLVRALQEAVLDASEAIRSRQMGIVIPTPKAPSAPSPEAPLLSGKVREWIAEKSRADWSEKAQDDHRQSNARKLVMP</sequence>
<dbReference type="InterPro" id="IPR046668">
    <property type="entry name" value="DUF6538"/>
</dbReference>
<evidence type="ECO:0000313" key="3">
    <source>
        <dbReference type="EMBL" id="RCW82930.1"/>
    </source>
</evidence>
<name>A0A368YRT9_9RHOB</name>
<feature type="region of interest" description="Disordered" evidence="1">
    <location>
        <begin position="239"/>
        <end position="262"/>
    </location>
</feature>
<feature type="compositionally biased region" description="Basic and acidic residues" evidence="1">
    <location>
        <begin position="239"/>
        <end position="253"/>
    </location>
</feature>
<dbReference type="Pfam" id="PF20172">
    <property type="entry name" value="DUF6538"/>
    <property type="match status" value="1"/>
</dbReference>